<feature type="non-terminal residue" evidence="3">
    <location>
        <position position="69"/>
    </location>
</feature>
<dbReference type="VEuPathDB" id="FungiDB:ACJ73_04996"/>
<name>A0A1J9R586_9EURO</name>
<proteinExistence type="predicted"/>
<keyword evidence="2" id="KW-0812">Transmembrane</keyword>
<feature type="region of interest" description="Disordered" evidence="1">
    <location>
        <begin position="1"/>
        <end position="69"/>
    </location>
</feature>
<sequence length="69" mass="7301">MAWHAKTPASPSAGFLAVAGSGIGVGSGSGRRRRNLRGPLDEGSDDGKRAEGSSYTERRIQWKKGSNRT</sequence>
<dbReference type="EMBL" id="LGTZ01000741">
    <property type="protein sequence ID" value="OJD23655.1"/>
    <property type="molecule type" value="Genomic_DNA"/>
</dbReference>
<evidence type="ECO:0000313" key="4">
    <source>
        <dbReference type="Proteomes" id="UP000242791"/>
    </source>
</evidence>
<reference evidence="3 4" key="1">
    <citation type="submission" date="2015-08" db="EMBL/GenBank/DDBJ databases">
        <title>Emmonsia species relationships and genome sequence.</title>
        <authorList>
            <person name="Cuomo C.A."/>
            <person name="Schwartz I.S."/>
            <person name="Kenyon C."/>
            <person name="De Hoog G.S."/>
            <person name="Govender N.P."/>
            <person name="Botha A."/>
            <person name="Moreno L."/>
            <person name="De Vries M."/>
            <person name="Munoz J.F."/>
            <person name="Stielow J.B."/>
        </authorList>
    </citation>
    <scope>NUCLEOTIDE SEQUENCE [LARGE SCALE GENOMIC DNA]</scope>
    <source>
        <strain evidence="3 4">EI222</strain>
    </source>
</reference>
<accession>A0A1J9R586</accession>
<feature type="compositionally biased region" description="Basic and acidic residues" evidence="1">
    <location>
        <begin position="45"/>
        <end position="60"/>
    </location>
</feature>
<keyword evidence="4" id="KW-1185">Reference proteome</keyword>
<feature type="transmembrane region" description="Helical" evidence="2">
    <location>
        <begin position="12"/>
        <end position="30"/>
    </location>
</feature>
<gene>
    <name evidence="3" type="ORF">ACJ73_04996</name>
</gene>
<evidence type="ECO:0000256" key="1">
    <source>
        <dbReference type="SAM" id="MobiDB-lite"/>
    </source>
</evidence>
<evidence type="ECO:0000256" key="2">
    <source>
        <dbReference type="SAM" id="Phobius"/>
    </source>
</evidence>
<keyword evidence="2" id="KW-0472">Membrane</keyword>
<evidence type="ECO:0000313" key="3">
    <source>
        <dbReference type="EMBL" id="OJD23655.1"/>
    </source>
</evidence>
<protein>
    <submittedName>
        <fullName evidence="3">Uncharacterized protein</fullName>
    </submittedName>
</protein>
<keyword evidence="2" id="KW-1133">Transmembrane helix</keyword>
<dbReference type="Proteomes" id="UP000242791">
    <property type="component" value="Unassembled WGS sequence"/>
</dbReference>
<dbReference type="AlphaFoldDB" id="A0A1J9R586"/>
<comment type="caution">
    <text evidence="3">The sequence shown here is derived from an EMBL/GenBank/DDBJ whole genome shotgun (WGS) entry which is preliminary data.</text>
</comment>
<organism evidence="3 4">
    <name type="scientific">Blastomyces percursus</name>
    <dbReference type="NCBI Taxonomy" id="1658174"/>
    <lineage>
        <taxon>Eukaryota</taxon>
        <taxon>Fungi</taxon>
        <taxon>Dikarya</taxon>
        <taxon>Ascomycota</taxon>
        <taxon>Pezizomycotina</taxon>
        <taxon>Eurotiomycetes</taxon>
        <taxon>Eurotiomycetidae</taxon>
        <taxon>Onygenales</taxon>
        <taxon>Ajellomycetaceae</taxon>
        <taxon>Blastomyces</taxon>
    </lineage>
</organism>